<dbReference type="EMBL" id="BAAAFN010000006">
    <property type="protein sequence ID" value="GAA0218673.1"/>
    <property type="molecule type" value="Genomic_DNA"/>
</dbReference>
<dbReference type="Gene3D" id="1.10.238.160">
    <property type="match status" value="1"/>
</dbReference>
<name>A0ABP3CYL6_9BURK</name>
<protein>
    <recommendedName>
        <fullName evidence="4">AlpA family phage regulatory protein</fullName>
    </recommendedName>
</protein>
<dbReference type="Pfam" id="PF05930">
    <property type="entry name" value="Phage_AlpA"/>
    <property type="match status" value="1"/>
</dbReference>
<keyword evidence="3" id="KW-1185">Reference proteome</keyword>
<proteinExistence type="predicted"/>
<accession>A0ABP3CYL6</accession>
<dbReference type="RefSeq" id="WP_343819842.1">
    <property type="nucleotide sequence ID" value="NZ_BAAAFN010000006.1"/>
</dbReference>
<comment type="caution">
    <text evidence="2">The sequence shown here is derived from an EMBL/GenBank/DDBJ whole genome shotgun (WGS) entry which is preliminary data.</text>
</comment>
<evidence type="ECO:0000313" key="2">
    <source>
        <dbReference type="EMBL" id="GAA0218673.1"/>
    </source>
</evidence>
<dbReference type="InterPro" id="IPR010260">
    <property type="entry name" value="AlpA"/>
</dbReference>
<feature type="region of interest" description="Disordered" evidence="1">
    <location>
        <begin position="16"/>
        <end position="42"/>
    </location>
</feature>
<evidence type="ECO:0008006" key="4">
    <source>
        <dbReference type="Google" id="ProtNLM"/>
    </source>
</evidence>
<dbReference type="PANTHER" id="PTHR36154">
    <property type="entry name" value="DNA-BINDING TRANSCRIPTIONAL ACTIVATOR ALPA"/>
    <property type="match status" value="1"/>
</dbReference>
<dbReference type="InterPro" id="IPR052931">
    <property type="entry name" value="Prophage_regulatory_activator"/>
</dbReference>
<evidence type="ECO:0000256" key="1">
    <source>
        <dbReference type="SAM" id="MobiDB-lite"/>
    </source>
</evidence>
<feature type="compositionally biased region" description="Polar residues" evidence="1">
    <location>
        <begin position="16"/>
        <end position="30"/>
    </location>
</feature>
<dbReference type="PANTHER" id="PTHR36154:SF1">
    <property type="entry name" value="DNA-BINDING TRANSCRIPTIONAL ACTIVATOR ALPA"/>
    <property type="match status" value="1"/>
</dbReference>
<evidence type="ECO:0000313" key="3">
    <source>
        <dbReference type="Proteomes" id="UP001501176"/>
    </source>
</evidence>
<gene>
    <name evidence="2" type="ORF">GCM10009125_04580</name>
</gene>
<reference evidence="3" key="1">
    <citation type="journal article" date="2019" name="Int. J. Syst. Evol. Microbiol.">
        <title>The Global Catalogue of Microorganisms (GCM) 10K type strain sequencing project: providing services to taxonomists for standard genome sequencing and annotation.</title>
        <authorList>
            <consortium name="The Broad Institute Genomics Platform"/>
            <consortium name="The Broad Institute Genome Sequencing Center for Infectious Disease"/>
            <person name="Wu L."/>
            <person name="Ma J."/>
        </authorList>
    </citation>
    <scope>NUCLEOTIDE SEQUENCE [LARGE SCALE GENOMIC DNA]</scope>
    <source>
        <strain evidence="3">JCM 16240</strain>
    </source>
</reference>
<dbReference type="Proteomes" id="UP001501176">
    <property type="component" value="Unassembled WGS sequence"/>
</dbReference>
<sequence>MDSIARFSVIYSQVESEMSQPAQPSHQSVPLPTPPGASGTKLSRAERFRARFPQRYRVVTVADAAPAAQAADSDTPDSVAEVEAPATVNLHTAGRIIRLPELCKLVGLSRSAIYDRSRKLSPRYDASFPKRIHLGPRTVGWLEAEVMAWIKARAAARSDE</sequence>
<organism evidence="2 3">
    <name type="scientific">Castellaniella daejeonensis</name>
    <dbReference type="NCBI Taxonomy" id="659013"/>
    <lineage>
        <taxon>Bacteria</taxon>
        <taxon>Pseudomonadati</taxon>
        <taxon>Pseudomonadota</taxon>
        <taxon>Betaproteobacteria</taxon>
        <taxon>Burkholderiales</taxon>
        <taxon>Alcaligenaceae</taxon>
        <taxon>Castellaniella</taxon>
    </lineage>
</organism>